<sequence>MKPMNSSAGPADFGRVDPDGTVYVRTADGERAVGQIPDVSADEALAFYVRRFEALEVEVGLLEARIGGGALSPDEAKHSVNQVKASVAAANAVGDLAGLAARLEALAPAIAEQSEARKAERAKQLEATRETKEKMVTEAETLAQGNDWRGGVNRFRSLLDEWKALPRIDRATDDALWHRFSAARTTYTRRRKVQFAEQSAKRDQAKAAKEQIIAEARQLADSTEWGPTAGAFRDLMTRWKAAGAAPRDVDDALWAEFRAIQDGFFNNRASVLSEQDAEFKANLDAKLALLDEAEATLVPVTDLAAGRAGFRSFLEKYNQYGRVPREQVRTLDARVKALEAAVRRAEEDEWRRTDPEARARAEDTVAMLDAEIAKLTEKIAKAEARGDAKAADKARESIATYTTWLDQAKATLADFQA</sequence>
<reference evidence="2 3" key="1">
    <citation type="submission" date="2017-10" db="EMBL/GenBank/DDBJ databases">
        <title>Sequencing the genomes of 1000 actinobacteria strains.</title>
        <authorList>
            <person name="Klenk H.-P."/>
        </authorList>
    </citation>
    <scope>NUCLEOTIDE SEQUENCE [LARGE SCALE GENOMIC DNA]</scope>
    <source>
        <strain evidence="2 3">DSM 15597</strain>
    </source>
</reference>
<comment type="caution">
    <text evidence="2">The sequence shown here is derived from an EMBL/GenBank/DDBJ whole genome shotgun (WGS) entry which is preliminary data.</text>
</comment>
<protein>
    <submittedName>
        <fullName evidence="2">Uncharacterized protein DUF349</fullName>
    </submittedName>
</protein>
<name>A0A2A9CRI7_9ACTN</name>
<evidence type="ECO:0000256" key="1">
    <source>
        <dbReference type="SAM" id="Coils"/>
    </source>
</evidence>
<dbReference type="InterPro" id="IPR007139">
    <property type="entry name" value="DUF349"/>
</dbReference>
<organism evidence="2 3">
    <name type="scientific">Propionicimonas paludicola</name>
    <dbReference type="NCBI Taxonomy" id="185243"/>
    <lineage>
        <taxon>Bacteria</taxon>
        <taxon>Bacillati</taxon>
        <taxon>Actinomycetota</taxon>
        <taxon>Actinomycetes</taxon>
        <taxon>Propionibacteriales</taxon>
        <taxon>Nocardioidaceae</taxon>
        <taxon>Propionicimonas</taxon>
    </lineage>
</organism>
<evidence type="ECO:0000313" key="2">
    <source>
        <dbReference type="EMBL" id="PFG16736.1"/>
    </source>
</evidence>
<dbReference type="Proteomes" id="UP000226079">
    <property type="component" value="Unassembled WGS sequence"/>
</dbReference>
<feature type="coiled-coil region" evidence="1">
    <location>
        <begin position="328"/>
        <end position="385"/>
    </location>
</feature>
<proteinExistence type="predicted"/>
<dbReference type="Pfam" id="PF03993">
    <property type="entry name" value="DUF349"/>
    <property type="match status" value="3"/>
</dbReference>
<accession>A0A2A9CRI7</accession>
<evidence type="ECO:0000313" key="3">
    <source>
        <dbReference type="Proteomes" id="UP000226079"/>
    </source>
</evidence>
<gene>
    <name evidence="2" type="ORF">ATK74_1289</name>
</gene>
<dbReference type="AlphaFoldDB" id="A0A2A9CRI7"/>
<keyword evidence="3" id="KW-1185">Reference proteome</keyword>
<keyword evidence="1" id="KW-0175">Coiled coil</keyword>
<dbReference type="EMBL" id="PDJC01000001">
    <property type="protein sequence ID" value="PFG16736.1"/>
    <property type="molecule type" value="Genomic_DNA"/>
</dbReference>